<evidence type="ECO:0000256" key="6">
    <source>
        <dbReference type="ARBA" id="ARBA00022737"/>
    </source>
</evidence>
<keyword evidence="5" id="KW-0732">Signal</keyword>
<dbReference type="Pfam" id="PF13927">
    <property type="entry name" value="Ig_3"/>
    <property type="match status" value="1"/>
</dbReference>
<keyword evidence="11" id="KW-1015">Disulfide bond</keyword>
<proteinExistence type="inferred from homology"/>
<dbReference type="FunFam" id="2.60.40.10:FF:000010">
    <property type="entry name" value="receptor-type tyrosine-protein phosphatase delta isoform X1"/>
    <property type="match status" value="1"/>
</dbReference>
<reference evidence="19" key="1">
    <citation type="submission" date="2017-02" db="UniProtKB">
        <authorList>
            <consortium name="WormBaseParasite"/>
        </authorList>
    </citation>
    <scope>IDENTIFICATION</scope>
</reference>
<keyword evidence="14" id="KW-0393">Immunoglobulin domain</keyword>
<comment type="subcellular location">
    <subcellularLocation>
        <location evidence="1">Membrane</location>
        <topology evidence="1">Single-pass membrane protein</topology>
    </subcellularLocation>
</comment>
<evidence type="ECO:0000256" key="13">
    <source>
        <dbReference type="ARBA" id="ARBA00023180"/>
    </source>
</evidence>
<dbReference type="InterPro" id="IPR003599">
    <property type="entry name" value="Ig_sub"/>
</dbReference>
<evidence type="ECO:0000256" key="10">
    <source>
        <dbReference type="ARBA" id="ARBA00023136"/>
    </source>
</evidence>
<evidence type="ECO:0000256" key="12">
    <source>
        <dbReference type="ARBA" id="ARBA00023170"/>
    </source>
</evidence>
<evidence type="ECO:0000256" key="15">
    <source>
        <dbReference type="ARBA" id="ARBA00051722"/>
    </source>
</evidence>
<dbReference type="EMBL" id="UYWX01006718">
    <property type="protein sequence ID" value="VDM26545.1"/>
    <property type="molecule type" value="Genomic_DNA"/>
</dbReference>
<dbReference type="AlphaFoldDB" id="A0A0R3WWW2"/>
<name>A0A0R3WWW2_HYDTA</name>
<keyword evidence="10" id="KW-0472">Membrane</keyword>
<evidence type="ECO:0000313" key="17">
    <source>
        <dbReference type="EMBL" id="VDM26545.1"/>
    </source>
</evidence>
<accession>A0A0R3WWW2</accession>
<dbReference type="GO" id="GO:0004725">
    <property type="term" value="F:protein tyrosine phosphatase activity"/>
    <property type="evidence" value="ECO:0007669"/>
    <property type="project" value="UniProtKB-EC"/>
</dbReference>
<dbReference type="STRING" id="6205.A0A0R3WWW2"/>
<dbReference type="InterPro" id="IPR007110">
    <property type="entry name" value="Ig-like_dom"/>
</dbReference>
<keyword evidence="13" id="KW-0325">Glycoprotein</keyword>
<comment type="catalytic activity">
    <reaction evidence="15">
        <text>O-phospho-L-tyrosyl-[protein] + H2O = L-tyrosyl-[protein] + phosphate</text>
        <dbReference type="Rhea" id="RHEA:10684"/>
        <dbReference type="Rhea" id="RHEA-COMP:10136"/>
        <dbReference type="Rhea" id="RHEA-COMP:20101"/>
        <dbReference type="ChEBI" id="CHEBI:15377"/>
        <dbReference type="ChEBI" id="CHEBI:43474"/>
        <dbReference type="ChEBI" id="CHEBI:46858"/>
        <dbReference type="ChEBI" id="CHEBI:61978"/>
        <dbReference type="EC" id="3.1.3.48"/>
    </reaction>
</comment>
<keyword evidence="8" id="KW-0904">Protein phosphatase</keyword>
<evidence type="ECO:0000256" key="11">
    <source>
        <dbReference type="ARBA" id="ARBA00023157"/>
    </source>
</evidence>
<dbReference type="WBParaSite" id="TTAC_0000525201-mRNA-1">
    <property type="protein sequence ID" value="TTAC_0000525201-mRNA-1"/>
    <property type="gene ID" value="TTAC_0000525201"/>
</dbReference>
<dbReference type="SMART" id="SM00409">
    <property type="entry name" value="IG"/>
    <property type="match status" value="1"/>
</dbReference>
<dbReference type="GO" id="GO:0016020">
    <property type="term" value="C:membrane"/>
    <property type="evidence" value="ECO:0007669"/>
    <property type="project" value="UniProtKB-SubCell"/>
</dbReference>
<keyword evidence="18" id="KW-1185">Reference proteome</keyword>
<feature type="domain" description="Ig-like" evidence="16">
    <location>
        <begin position="45"/>
        <end position="130"/>
    </location>
</feature>
<evidence type="ECO:0000259" key="16">
    <source>
        <dbReference type="PROSITE" id="PS50835"/>
    </source>
</evidence>
<gene>
    <name evidence="17" type="ORF">TTAC_LOCUS5238</name>
</gene>
<protein>
    <recommendedName>
        <fullName evidence="3">protein-tyrosine-phosphatase</fullName>
        <ecNumber evidence="3">3.1.3.48</ecNumber>
    </recommendedName>
</protein>
<evidence type="ECO:0000256" key="8">
    <source>
        <dbReference type="ARBA" id="ARBA00022912"/>
    </source>
</evidence>
<sequence length="161" mass="18146">MYFHVLSNTYCYFKKGIFSYNIFFIAEDIEEALQIIALKTERFRPHFTSVPAAQQVVPPGGQITLTCTAVGVPVPTVAWFEQGTQLFRNMLDRQPPGTARLSLKNLKESRNVSCVATSAMGQATYHVTIVVKGWFTSACHSLQQLSKKKRLFILWNHSGCQ</sequence>
<dbReference type="PROSITE" id="PS50835">
    <property type="entry name" value="IG_LIKE"/>
    <property type="match status" value="1"/>
</dbReference>
<dbReference type="SUPFAM" id="SSF48726">
    <property type="entry name" value="Immunoglobulin"/>
    <property type="match status" value="1"/>
</dbReference>
<dbReference type="EC" id="3.1.3.48" evidence="3"/>
<evidence type="ECO:0000313" key="18">
    <source>
        <dbReference type="Proteomes" id="UP000274429"/>
    </source>
</evidence>
<dbReference type="InterPro" id="IPR013783">
    <property type="entry name" value="Ig-like_fold"/>
</dbReference>
<keyword evidence="7" id="KW-0378">Hydrolase</keyword>
<reference evidence="17 18" key="2">
    <citation type="submission" date="2018-11" db="EMBL/GenBank/DDBJ databases">
        <authorList>
            <consortium name="Pathogen Informatics"/>
        </authorList>
    </citation>
    <scope>NUCLEOTIDE SEQUENCE [LARGE SCALE GENOMIC DNA]</scope>
</reference>
<evidence type="ECO:0000256" key="4">
    <source>
        <dbReference type="ARBA" id="ARBA00022692"/>
    </source>
</evidence>
<comment type="similarity">
    <text evidence="2">Belongs to the protein-tyrosine phosphatase family. Receptor class 2A subfamily.</text>
</comment>
<evidence type="ECO:0000256" key="3">
    <source>
        <dbReference type="ARBA" id="ARBA00013064"/>
    </source>
</evidence>
<evidence type="ECO:0000256" key="1">
    <source>
        <dbReference type="ARBA" id="ARBA00004167"/>
    </source>
</evidence>
<evidence type="ECO:0000256" key="5">
    <source>
        <dbReference type="ARBA" id="ARBA00022729"/>
    </source>
</evidence>
<evidence type="ECO:0000256" key="14">
    <source>
        <dbReference type="ARBA" id="ARBA00023319"/>
    </source>
</evidence>
<evidence type="ECO:0000256" key="7">
    <source>
        <dbReference type="ARBA" id="ARBA00022801"/>
    </source>
</evidence>
<dbReference type="Proteomes" id="UP000274429">
    <property type="component" value="Unassembled WGS sequence"/>
</dbReference>
<keyword evidence="6" id="KW-0677">Repeat</keyword>
<dbReference type="OrthoDB" id="10253954at2759"/>
<evidence type="ECO:0000313" key="19">
    <source>
        <dbReference type="WBParaSite" id="TTAC_0000525201-mRNA-1"/>
    </source>
</evidence>
<dbReference type="Gene3D" id="2.60.40.10">
    <property type="entry name" value="Immunoglobulins"/>
    <property type="match status" value="1"/>
</dbReference>
<keyword evidence="9" id="KW-1133">Transmembrane helix</keyword>
<evidence type="ECO:0000256" key="2">
    <source>
        <dbReference type="ARBA" id="ARBA00010504"/>
    </source>
</evidence>
<keyword evidence="4" id="KW-0812">Transmembrane</keyword>
<organism evidence="19">
    <name type="scientific">Hydatigena taeniaeformis</name>
    <name type="common">Feline tapeworm</name>
    <name type="synonym">Taenia taeniaeformis</name>
    <dbReference type="NCBI Taxonomy" id="6205"/>
    <lineage>
        <taxon>Eukaryota</taxon>
        <taxon>Metazoa</taxon>
        <taxon>Spiralia</taxon>
        <taxon>Lophotrochozoa</taxon>
        <taxon>Platyhelminthes</taxon>
        <taxon>Cestoda</taxon>
        <taxon>Eucestoda</taxon>
        <taxon>Cyclophyllidea</taxon>
        <taxon>Taeniidae</taxon>
        <taxon>Hydatigera</taxon>
    </lineage>
</organism>
<keyword evidence="12" id="KW-0675">Receptor</keyword>
<dbReference type="InterPro" id="IPR036179">
    <property type="entry name" value="Ig-like_dom_sf"/>
</dbReference>
<evidence type="ECO:0000256" key="9">
    <source>
        <dbReference type="ARBA" id="ARBA00022989"/>
    </source>
</evidence>